<dbReference type="AlphaFoldDB" id="A0AAV4GRV2"/>
<evidence type="ECO:0000259" key="4">
    <source>
        <dbReference type="SMART" id="SM01359"/>
    </source>
</evidence>
<keyword evidence="6" id="KW-1185">Reference proteome</keyword>
<protein>
    <submittedName>
        <fullName evidence="5">CD109 antigen-like</fullName>
    </submittedName>
</protein>
<dbReference type="EMBL" id="BMAT01008554">
    <property type="protein sequence ID" value="GFR87663.1"/>
    <property type="molecule type" value="Genomic_DNA"/>
</dbReference>
<comment type="caution">
    <text evidence="5">The sequence shown here is derived from an EMBL/GenBank/DDBJ whole genome shotgun (WGS) entry which is preliminary data.</text>
</comment>
<feature type="compositionally biased region" description="Low complexity" evidence="3">
    <location>
        <begin position="29"/>
        <end position="50"/>
    </location>
</feature>
<dbReference type="InterPro" id="IPR011625">
    <property type="entry name" value="A2M_N_BRD"/>
</dbReference>
<dbReference type="InterPro" id="IPR050473">
    <property type="entry name" value="A2M/Complement_sys"/>
</dbReference>
<feature type="compositionally biased region" description="Basic and acidic residues" evidence="3">
    <location>
        <begin position="15"/>
        <end position="28"/>
    </location>
</feature>
<feature type="domain" description="Alpha-2-macroglobulin bait region" evidence="4">
    <location>
        <begin position="130"/>
        <end position="268"/>
    </location>
</feature>
<dbReference type="Proteomes" id="UP000762676">
    <property type="component" value="Unassembled WGS sequence"/>
</dbReference>
<evidence type="ECO:0000313" key="5">
    <source>
        <dbReference type="EMBL" id="GFR87663.1"/>
    </source>
</evidence>
<dbReference type="PANTHER" id="PTHR11412">
    <property type="entry name" value="MACROGLOBULIN / COMPLEMENT"/>
    <property type="match status" value="1"/>
</dbReference>
<dbReference type="Pfam" id="PF07703">
    <property type="entry name" value="A2M_BRD"/>
    <property type="match status" value="1"/>
</dbReference>
<name>A0AAV4GRV2_9GAST</name>
<sequence>MTVYFNVTCEVPLTDEEKAEQKEKEKDSSTGSSGGPASSSSSSSMAAPPISVDVNPSLGRYYPSTKTVMVPLSEAQRAQQPPANGWITLTFDVPKEATQVNVYAWSEKPYKVGNIRKYLSKAKSPSDSYMQLQVGTEKPTVGTNFTVTVKSTDVLPELTYQIYAKGALLQTQVVPPPPNNGTSVEFSFMVTGAMTPSISLVAFYVRGENHEVVVDALSLSVNGLFQSSMSIEFSQTEAEPGDNIDVIVKAATDSLVYLLSADMSAILLKGGNDITQEDVTRDMAEYSFGGGFAPWNFMFICGWPSPFSGSDAASVLRNAGVIFLSDVLVYAEQYGSSGRFPSIADGGVAVPESVGGAVDQSTNNKIDTYAAEVVRKFFPEVWLWEISYITPEYAPLFVVQIR</sequence>
<dbReference type="SMART" id="SM01359">
    <property type="entry name" value="A2M_N_2"/>
    <property type="match status" value="1"/>
</dbReference>
<keyword evidence="1" id="KW-0732">Signal</keyword>
<organism evidence="5 6">
    <name type="scientific">Elysia marginata</name>
    <dbReference type="NCBI Taxonomy" id="1093978"/>
    <lineage>
        <taxon>Eukaryota</taxon>
        <taxon>Metazoa</taxon>
        <taxon>Spiralia</taxon>
        <taxon>Lophotrochozoa</taxon>
        <taxon>Mollusca</taxon>
        <taxon>Gastropoda</taxon>
        <taxon>Heterobranchia</taxon>
        <taxon>Euthyneura</taxon>
        <taxon>Panpulmonata</taxon>
        <taxon>Sacoglossa</taxon>
        <taxon>Placobranchoidea</taxon>
        <taxon>Plakobranchidae</taxon>
        <taxon>Elysia</taxon>
    </lineage>
</organism>
<evidence type="ECO:0000256" key="3">
    <source>
        <dbReference type="SAM" id="MobiDB-lite"/>
    </source>
</evidence>
<gene>
    <name evidence="5" type="ORF">ElyMa_004229000</name>
</gene>
<dbReference type="PANTHER" id="PTHR11412:SF136">
    <property type="entry name" value="CD109 ANTIGEN"/>
    <property type="match status" value="1"/>
</dbReference>
<dbReference type="Gene3D" id="2.60.40.1930">
    <property type="match status" value="1"/>
</dbReference>
<evidence type="ECO:0000256" key="1">
    <source>
        <dbReference type="ARBA" id="ARBA00022729"/>
    </source>
</evidence>
<proteinExistence type="predicted"/>
<accession>A0AAV4GRV2</accession>
<evidence type="ECO:0000313" key="6">
    <source>
        <dbReference type="Proteomes" id="UP000762676"/>
    </source>
</evidence>
<feature type="region of interest" description="Disordered" evidence="3">
    <location>
        <begin position="1"/>
        <end position="50"/>
    </location>
</feature>
<reference evidence="5 6" key="1">
    <citation type="journal article" date="2021" name="Elife">
        <title>Chloroplast acquisition without the gene transfer in kleptoplastic sea slugs, Plakobranchus ocellatus.</title>
        <authorList>
            <person name="Maeda T."/>
            <person name="Takahashi S."/>
            <person name="Yoshida T."/>
            <person name="Shimamura S."/>
            <person name="Takaki Y."/>
            <person name="Nagai Y."/>
            <person name="Toyoda A."/>
            <person name="Suzuki Y."/>
            <person name="Arimoto A."/>
            <person name="Ishii H."/>
            <person name="Satoh N."/>
            <person name="Nishiyama T."/>
            <person name="Hasebe M."/>
            <person name="Maruyama T."/>
            <person name="Minagawa J."/>
            <person name="Obokata J."/>
            <person name="Shigenobu S."/>
        </authorList>
    </citation>
    <scope>NUCLEOTIDE SEQUENCE [LARGE SCALE GENOMIC DNA]</scope>
</reference>
<evidence type="ECO:0000256" key="2">
    <source>
        <dbReference type="ARBA" id="ARBA00022966"/>
    </source>
</evidence>
<keyword evidence="2" id="KW-0882">Thioester bond</keyword>